<dbReference type="SMART" id="SM00530">
    <property type="entry name" value="HTH_XRE"/>
    <property type="match status" value="1"/>
</dbReference>
<dbReference type="AlphaFoldDB" id="A0AA41WRC8"/>
<proteinExistence type="predicted"/>
<feature type="domain" description="HTH cro/C1-type" evidence="2">
    <location>
        <begin position="32"/>
        <end position="82"/>
    </location>
</feature>
<dbReference type="InterPro" id="IPR001387">
    <property type="entry name" value="Cro/C1-type_HTH"/>
</dbReference>
<sequence>MSNTVSIQAFTVVSMKFSERLQAAMDAANEGRGISQAELARQVKVTRAAVAHWLAAEGSTYPMKGEILLRLAYVLRVSPFWLLEEYGAQDAVFVHQTDAIELLKYFFALPSHAQAVALDQIKQLFSLFSPISNSVTASYGGSIENSRYRQKLQQAQKDLAAAETRGQHAETGESGSSGGG</sequence>
<reference evidence="4" key="1">
    <citation type="journal article" date="2023" name="Front. Microbiol.">
        <title>Ralstonia chuxiongensis sp. nov., Ralstonia mojiangensis sp. nov., and Ralstonia soli sp. nov., isolated from tobacco fields, are three novel species in the family Burkholderiaceae.</title>
        <authorList>
            <person name="Lu C.H."/>
            <person name="Zhang Y.Y."/>
            <person name="Jiang N."/>
            <person name="Chen W."/>
            <person name="Shao X."/>
            <person name="Zhao Z.M."/>
            <person name="Lu W.L."/>
            <person name="Hu X."/>
            <person name="Xi Y.X."/>
            <person name="Zou S.Y."/>
            <person name="Wei Q.J."/>
            <person name="Lin Z.L."/>
            <person name="Gong L."/>
            <person name="Gai X.T."/>
            <person name="Zhang L.Q."/>
            <person name="Li J.Y."/>
            <person name="Jin Y."/>
            <person name="Xia Z.Y."/>
        </authorList>
    </citation>
    <scope>NUCLEOTIDE SEQUENCE [LARGE SCALE GENOMIC DNA]</scope>
    <source>
        <strain evidence="4">21YRMH01-3</strain>
    </source>
</reference>
<dbReference type="RefSeq" id="WP_253538448.1">
    <property type="nucleotide sequence ID" value="NZ_JAMYWC010000004.1"/>
</dbReference>
<dbReference type="GO" id="GO:0003677">
    <property type="term" value="F:DNA binding"/>
    <property type="evidence" value="ECO:0007669"/>
    <property type="project" value="InterPro"/>
</dbReference>
<dbReference type="InterPro" id="IPR010982">
    <property type="entry name" value="Lambda_DNA-bd_dom_sf"/>
</dbReference>
<comment type="caution">
    <text evidence="3">The sequence shown here is derived from an EMBL/GenBank/DDBJ whole genome shotgun (WGS) entry which is preliminary data.</text>
</comment>
<dbReference type="Proteomes" id="UP001162793">
    <property type="component" value="Unassembled WGS sequence"/>
</dbReference>
<evidence type="ECO:0000259" key="2">
    <source>
        <dbReference type="PROSITE" id="PS50943"/>
    </source>
</evidence>
<dbReference type="CDD" id="cd00093">
    <property type="entry name" value="HTH_XRE"/>
    <property type="match status" value="1"/>
</dbReference>
<accession>A0AA41WRC8</accession>
<dbReference type="Gene3D" id="1.10.260.40">
    <property type="entry name" value="lambda repressor-like DNA-binding domains"/>
    <property type="match status" value="1"/>
</dbReference>
<name>A0AA41WRC8_9RALS</name>
<keyword evidence="4" id="KW-1185">Reference proteome</keyword>
<dbReference type="EMBL" id="JAMYWC010000004">
    <property type="protein sequence ID" value="MCP1173770.1"/>
    <property type="molecule type" value="Genomic_DNA"/>
</dbReference>
<evidence type="ECO:0000313" key="3">
    <source>
        <dbReference type="EMBL" id="MCP1173770.1"/>
    </source>
</evidence>
<gene>
    <name evidence="3" type="ORF">NKG59_15520</name>
</gene>
<dbReference type="SUPFAM" id="SSF47413">
    <property type="entry name" value="lambda repressor-like DNA-binding domains"/>
    <property type="match status" value="1"/>
</dbReference>
<evidence type="ECO:0000313" key="4">
    <source>
        <dbReference type="Proteomes" id="UP001162793"/>
    </source>
</evidence>
<organism evidence="3 4">
    <name type="scientific">Ralstonia chuxiongensis</name>
    <dbReference type="NCBI Taxonomy" id="2957504"/>
    <lineage>
        <taxon>Bacteria</taxon>
        <taxon>Pseudomonadati</taxon>
        <taxon>Pseudomonadota</taxon>
        <taxon>Betaproteobacteria</taxon>
        <taxon>Burkholderiales</taxon>
        <taxon>Burkholderiaceae</taxon>
        <taxon>Ralstonia</taxon>
    </lineage>
</organism>
<evidence type="ECO:0000256" key="1">
    <source>
        <dbReference type="SAM" id="MobiDB-lite"/>
    </source>
</evidence>
<protein>
    <recommendedName>
        <fullName evidence="2">HTH cro/C1-type domain-containing protein</fullName>
    </recommendedName>
</protein>
<dbReference type="PROSITE" id="PS50943">
    <property type="entry name" value="HTH_CROC1"/>
    <property type="match status" value="1"/>
</dbReference>
<feature type="region of interest" description="Disordered" evidence="1">
    <location>
        <begin position="154"/>
        <end position="180"/>
    </location>
</feature>